<dbReference type="Proteomes" id="UP001160390">
    <property type="component" value="Unassembled WGS sequence"/>
</dbReference>
<protein>
    <submittedName>
        <fullName evidence="2">Uncharacterized protein</fullName>
    </submittedName>
</protein>
<proteinExistence type="predicted"/>
<organism evidence="2 3">
    <name type="scientific">Clonostachys chloroleuca</name>
    <dbReference type="NCBI Taxonomy" id="1926264"/>
    <lineage>
        <taxon>Eukaryota</taxon>
        <taxon>Fungi</taxon>
        <taxon>Dikarya</taxon>
        <taxon>Ascomycota</taxon>
        <taxon>Pezizomycotina</taxon>
        <taxon>Sordariomycetes</taxon>
        <taxon>Hypocreomycetidae</taxon>
        <taxon>Hypocreales</taxon>
        <taxon>Bionectriaceae</taxon>
        <taxon>Clonostachys</taxon>
    </lineage>
</organism>
<dbReference type="AlphaFoldDB" id="A0AA35Q4N9"/>
<keyword evidence="3" id="KW-1185">Reference proteome</keyword>
<comment type="caution">
    <text evidence="2">The sequence shown here is derived from an EMBL/GenBank/DDBJ whole genome shotgun (WGS) entry which is preliminary data.</text>
</comment>
<reference evidence="2" key="1">
    <citation type="submission" date="2023-01" db="EMBL/GenBank/DDBJ databases">
        <authorList>
            <person name="Piombo E."/>
        </authorList>
    </citation>
    <scope>NUCLEOTIDE SEQUENCE</scope>
</reference>
<feature type="compositionally biased region" description="Polar residues" evidence="1">
    <location>
        <begin position="32"/>
        <end position="52"/>
    </location>
</feature>
<name>A0AA35Q4N9_9HYPO</name>
<feature type="region of interest" description="Disordered" evidence="1">
    <location>
        <begin position="31"/>
        <end position="54"/>
    </location>
</feature>
<evidence type="ECO:0000256" key="1">
    <source>
        <dbReference type="SAM" id="MobiDB-lite"/>
    </source>
</evidence>
<sequence>MCKTRAVFCRNRGCRKIVGELILKPCEEATKPTDSSTRITTQTHDTSSSSACGSEKAETNGVEEWLAEARPYLFGCGYKEYTERHRCGYRVCDSCFQRQMMTYIPGLAINGIESEEGEPSLLARRQHLSLQAGKPQYGDLGEECQTPREVCAQDPTWSPGYPAMLNESMVKVEDPELLVNSAPVVYRATPGMMDDIYDGPFIDGGQFQPAPAQMQQQVLYPGQAEPYLYQDPGPSFQPIGLEDPGMFAIDPQLLDWQREPQLSDFLMQPASAPFEAAPTGDPSSCAEDVKDTANADILNWEASVEAQAGGYDPAFTHWLEEAVSGGDVGSHVWNQDVVWGASGYYS</sequence>
<evidence type="ECO:0000313" key="3">
    <source>
        <dbReference type="Proteomes" id="UP001160390"/>
    </source>
</evidence>
<evidence type="ECO:0000313" key="2">
    <source>
        <dbReference type="EMBL" id="CAI6095763.1"/>
    </source>
</evidence>
<dbReference type="EMBL" id="CABFNP030001266">
    <property type="protein sequence ID" value="CAI6095763.1"/>
    <property type="molecule type" value="Genomic_DNA"/>
</dbReference>
<gene>
    <name evidence="2" type="ORF">CCHLO57077_00005385</name>
</gene>
<accession>A0AA35Q4N9</accession>